<dbReference type="EMBL" id="MU006310">
    <property type="protein sequence ID" value="KAF2849662.1"/>
    <property type="molecule type" value="Genomic_DNA"/>
</dbReference>
<gene>
    <name evidence="2" type="ORF">T440DRAFT_499565</name>
</gene>
<evidence type="ECO:0000313" key="3">
    <source>
        <dbReference type="Proteomes" id="UP000799423"/>
    </source>
</evidence>
<evidence type="ECO:0000313" key="2">
    <source>
        <dbReference type="EMBL" id="KAF2849662.1"/>
    </source>
</evidence>
<reference evidence="2" key="1">
    <citation type="submission" date="2020-01" db="EMBL/GenBank/DDBJ databases">
        <authorList>
            <consortium name="DOE Joint Genome Institute"/>
            <person name="Haridas S."/>
            <person name="Albert R."/>
            <person name="Binder M."/>
            <person name="Bloem J."/>
            <person name="Labutti K."/>
            <person name="Salamov A."/>
            <person name="Andreopoulos B."/>
            <person name="Baker S.E."/>
            <person name="Barry K."/>
            <person name="Bills G."/>
            <person name="Bluhm B.H."/>
            <person name="Cannon C."/>
            <person name="Castanera R."/>
            <person name="Culley D.E."/>
            <person name="Daum C."/>
            <person name="Ezra D."/>
            <person name="Gonzalez J.B."/>
            <person name="Henrissat B."/>
            <person name="Kuo A."/>
            <person name="Liang C."/>
            <person name="Lipzen A."/>
            <person name="Lutzoni F."/>
            <person name="Magnuson J."/>
            <person name="Mondo S."/>
            <person name="Nolan M."/>
            <person name="Ohm R."/>
            <person name="Pangilinan J."/>
            <person name="Park H.-J."/>
            <person name="Ramirez L."/>
            <person name="Alfaro M."/>
            <person name="Sun H."/>
            <person name="Tritt A."/>
            <person name="Yoshinaga Y."/>
            <person name="Zwiers L.-H."/>
            <person name="Turgeon B.G."/>
            <person name="Goodwin S.B."/>
            <person name="Spatafora J.W."/>
            <person name="Crous P.W."/>
            <person name="Grigoriev I.V."/>
        </authorList>
    </citation>
    <scope>NUCLEOTIDE SEQUENCE</scope>
    <source>
        <strain evidence="2">IPT5</strain>
    </source>
</reference>
<dbReference type="AlphaFoldDB" id="A0A6A7B2P5"/>
<dbReference type="OrthoDB" id="190265at2759"/>
<sequence>MATIHTLLRNANAVNFTAKFTDVTKVTKVKDETEESETDAAKANTPSMTDLPAELILDIVELMDSAADVGKMRLINKRFCTIVHEVFLKALVDDRVVYPRYECFSDFLSLLGDSYSMGVHVRTVTLVSEGLGAPEYGYSWAWEDLENREGELEYTEEDVDIINKANRAHAMALGDTDAFLNRGLYRTNLALLLSRCPNLQTIKVRPLKAGEHVPGWEGPELLKEVSFYKKDLNTNGIYYGDWKYDTVHRRVTVWVDEYGEEMVEDNAGPQASFRDDLVSAIQSSGTLAETVDVE</sequence>
<protein>
    <recommendedName>
        <fullName evidence="1">F-box domain-containing protein</fullName>
    </recommendedName>
</protein>
<dbReference type="InterPro" id="IPR001810">
    <property type="entry name" value="F-box_dom"/>
</dbReference>
<organism evidence="2 3">
    <name type="scientific">Plenodomus tracheiphilus IPT5</name>
    <dbReference type="NCBI Taxonomy" id="1408161"/>
    <lineage>
        <taxon>Eukaryota</taxon>
        <taxon>Fungi</taxon>
        <taxon>Dikarya</taxon>
        <taxon>Ascomycota</taxon>
        <taxon>Pezizomycotina</taxon>
        <taxon>Dothideomycetes</taxon>
        <taxon>Pleosporomycetidae</taxon>
        <taxon>Pleosporales</taxon>
        <taxon>Pleosporineae</taxon>
        <taxon>Leptosphaeriaceae</taxon>
        <taxon>Plenodomus</taxon>
    </lineage>
</organism>
<evidence type="ECO:0000259" key="1">
    <source>
        <dbReference type="PROSITE" id="PS50181"/>
    </source>
</evidence>
<accession>A0A6A7B2P5</accession>
<keyword evidence="3" id="KW-1185">Reference proteome</keyword>
<dbReference type="Proteomes" id="UP000799423">
    <property type="component" value="Unassembled WGS sequence"/>
</dbReference>
<proteinExistence type="predicted"/>
<name>A0A6A7B2P5_9PLEO</name>
<dbReference type="PROSITE" id="PS50181">
    <property type="entry name" value="FBOX"/>
    <property type="match status" value="1"/>
</dbReference>
<feature type="domain" description="F-box" evidence="1">
    <location>
        <begin position="45"/>
        <end position="90"/>
    </location>
</feature>